<accession>A0A132NL15</accession>
<dbReference type="PANTHER" id="PTHR41259:SF1">
    <property type="entry name" value="DOUBLE-STRAND BREAK REPAIR RAD50 ATPASE, PUTATIVE-RELATED"/>
    <property type="match status" value="1"/>
</dbReference>
<dbReference type="InterPro" id="IPR027417">
    <property type="entry name" value="P-loop_NTPase"/>
</dbReference>
<protein>
    <submittedName>
        <fullName evidence="2">Uncharacterized protein</fullName>
    </submittedName>
</protein>
<gene>
    <name evidence="2" type="ORF">TR74_01790</name>
</gene>
<feature type="compositionally biased region" description="Low complexity" evidence="1">
    <location>
        <begin position="16"/>
        <end position="25"/>
    </location>
</feature>
<evidence type="ECO:0000313" key="2">
    <source>
        <dbReference type="EMBL" id="KWX10744.1"/>
    </source>
</evidence>
<feature type="region of interest" description="Disordered" evidence="1">
    <location>
        <begin position="1"/>
        <end position="28"/>
    </location>
</feature>
<organism evidence="2 3">
    <name type="scientific">Carbonactinospora thermoautotrophica</name>
    <dbReference type="NCBI Taxonomy" id="1469144"/>
    <lineage>
        <taxon>Bacteria</taxon>
        <taxon>Bacillati</taxon>
        <taxon>Actinomycetota</taxon>
        <taxon>Actinomycetes</taxon>
        <taxon>Kitasatosporales</taxon>
        <taxon>Carbonactinosporaceae</taxon>
        <taxon>Carbonactinospora</taxon>
    </lineage>
</organism>
<comment type="caution">
    <text evidence="2">The sequence shown here is derived from an EMBL/GenBank/DDBJ whole genome shotgun (WGS) entry which is preliminary data.</text>
</comment>
<sequence length="345" mass="37632">LRTARAKEPDEELAARADQAQVAAAEADEEWRAAADAFRDADPDTVQALLDNERELGKRLAARISACRQDRDKIAGRLEEAGGAHEALDEARTRHAAAQRNHDDVRRRAEAASLLLRTLTKHRDEAHRAYIGPFRAELERLGRIVFGPDLALEIGDNLQITHRTLNGITVPFNELSSGAREQLCLCARLACAALVDERDGVPVIIDDALGYSDPERLRRLGAVFNAVGRRSQVIVLTCTPERYRTIGSATVVPLRPSSAHPAPEPDLAPAVPPVPGDGRARPDDHAAEIILACLREARTPLGKSEILTRTGLDPDLWSAAIRALRDSGKIRQIGERRGAAYQAIS</sequence>
<dbReference type="SUPFAM" id="SSF52540">
    <property type="entry name" value="P-loop containing nucleoside triphosphate hydrolases"/>
    <property type="match status" value="1"/>
</dbReference>
<proteinExistence type="predicted"/>
<evidence type="ECO:0000256" key="1">
    <source>
        <dbReference type="SAM" id="MobiDB-lite"/>
    </source>
</evidence>
<reference evidence="3" key="1">
    <citation type="submission" date="2015-02" db="EMBL/GenBank/DDBJ databases">
        <title>Physiological reanalysis, assessment of diazotrophy, and genome sequences of multiple isolates of Streptomyces thermoautotrophicus.</title>
        <authorList>
            <person name="MacKellar D.C."/>
            <person name="Lieber L."/>
            <person name="Norman J."/>
            <person name="Bolger A."/>
            <person name="Tobin C."/>
            <person name="Murray J.W."/>
            <person name="Friesen M."/>
            <person name="Prell J."/>
        </authorList>
    </citation>
    <scope>NUCLEOTIDE SEQUENCE [LARGE SCALE GENOMIC DNA]</scope>
    <source>
        <strain evidence="3">UBT1</strain>
    </source>
</reference>
<dbReference type="Gene3D" id="3.40.50.300">
    <property type="entry name" value="P-loop containing nucleotide triphosphate hydrolases"/>
    <property type="match status" value="1"/>
</dbReference>
<name>A0A132NL15_9ACTN</name>
<dbReference type="AlphaFoldDB" id="A0A132NL15"/>
<dbReference type="EMBL" id="JYIK01000301">
    <property type="protein sequence ID" value="KWX10744.1"/>
    <property type="molecule type" value="Genomic_DNA"/>
</dbReference>
<evidence type="ECO:0000313" key="3">
    <source>
        <dbReference type="Proteomes" id="UP000070598"/>
    </source>
</evidence>
<dbReference type="Proteomes" id="UP000070598">
    <property type="component" value="Unassembled WGS sequence"/>
</dbReference>
<dbReference type="RefSeq" id="WP_416045688.1">
    <property type="nucleotide sequence ID" value="NZ_JYIK01000301.1"/>
</dbReference>
<dbReference type="PANTHER" id="PTHR41259">
    <property type="entry name" value="DOUBLE-STRAND BREAK REPAIR RAD50 ATPASE, PUTATIVE-RELATED"/>
    <property type="match status" value="1"/>
</dbReference>
<dbReference type="PATRIC" id="fig|1469144.9.peg.5316"/>
<feature type="non-terminal residue" evidence="2">
    <location>
        <position position="1"/>
    </location>
</feature>